<dbReference type="Proteomes" id="UP000323386">
    <property type="component" value="Unassembled WGS sequence"/>
</dbReference>
<reference evidence="1 2" key="1">
    <citation type="submission" date="2018-03" db="EMBL/GenBank/DDBJ databases">
        <authorList>
            <person name="Guldener U."/>
        </authorList>
    </citation>
    <scope>NUCLEOTIDE SEQUENCE [LARGE SCALE GENOMIC DNA]</scope>
    <source>
        <strain evidence="1 2">DAOM196992</strain>
    </source>
</reference>
<sequence>MWVIENALKLRGRHKVENRRRRRGEDMVGEQAGRYRGRGRAVVVGSAPCPTADQAWTGRTRSHLTVGPNNHTIGAEAVSAAARRVYPRDGDRPPAGLPPPHAVRCDWSTIERSAACGRASEHLPPVQASGNFAVFVRAARATVGNRRKRALEENPAGTRQFETFRDAFELRPTWLCRGPSSNFGQRRVDEQVQPPGPSCPPLATVHIVSAGTTD</sequence>
<organism evidence="1 2">
    <name type="scientific">Pseudozyma flocculosa</name>
    <dbReference type="NCBI Taxonomy" id="84751"/>
    <lineage>
        <taxon>Eukaryota</taxon>
        <taxon>Fungi</taxon>
        <taxon>Dikarya</taxon>
        <taxon>Basidiomycota</taxon>
        <taxon>Ustilaginomycotina</taxon>
        <taxon>Ustilaginomycetes</taxon>
        <taxon>Ustilaginales</taxon>
        <taxon>Ustilaginaceae</taxon>
        <taxon>Pseudozyma</taxon>
    </lineage>
</organism>
<accession>A0A5C3F4V2</accession>
<gene>
    <name evidence="1" type="ORF">PSFLO_04863</name>
</gene>
<dbReference type="AlphaFoldDB" id="A0A5C3F4V2"/>
<evidence type="ECO:0000313" key="2">
    <source>
        <dbReference type="Proteomes" id="UP000323386"/>
    </source>
</evidence>
<protein>
    <submittedName>
        <fullName evidence="1">Uncharacterized protein</fullName>
    </submittedName>
</protein>
<keyword evidence="2" id="KW-1185">Reference proteome</keyword>
<dbReference type="EMBL" id="OOIP01000014">
    <property type="protein sequence ID" value="SPO39382.1"/>
    <property type="molecule type" value="Genomic_DNA"/>
</dbReference>
<name>A0A5C3F4V2_9BASI</name>
<evidence type="ECO:0000313" key="1">
    <source>
        <dbReference type="EMBL" id="SPO39382.1"/>
    </source>
</evidence>
<proteinExistence type="predicted"/>